<protein>
    <submittedName>
        <fullName evidence="1">MmcQ/YjbR family DNA-binding protein</fullName>
    </submittedName>
</protein>
<comment type="caution">
    <text evidence="1">The sequence shown here is derived from an EMBL/GenBank/DDBJ whole genome shotgun (WGS) entry which is preliminary data.</text>
</comment>
<dbReference type="GO" id="GO:0003677">
    <property type="term" value="F:DNA binding"/>
    <property type="evidence" value="ECO:0007669"/>
    <property type="project" value="UniProtKB-KW"/>
</dbReference>
<dbReference type="PANTHER" id="PTHR35145">
    <property type="entry name" value="CYTOPLASMIC PROTEIN-RELATED"/>
    <property type="match status" value="1"/>
</dbReference>
<name>A0ABP4L4W1_9ACTN</name>
<dbReference type="Pfam" id="PF04237">
    <property type="entry name" value="YjbR"/>
    <property type="match status" value="1"/>
</dbReference>
<dbReference type="RefSeq" id="WP_344170299.1">
    <property type="nucleotide sequence ID" value="NZ_BAAANC010000001.1"/>
</dbReference>
<dbReference type="InterPro" id="IPR058532">
    <property type="entry name" value="YjbR/MT2646/Rv2570-like"/>
</dbReference>
<gene>
    <name evidence="1" type="ORF">GCM10009741_10880</name>
</gene>
<proteinExistence type="predicted"/>
<dbReference type="EMBL" id="BAAANC010000001">
    <property type="protein sequence ID" value="GAA1514363.1"/>
    <property type="molecule type" value="Genomic_DNA"/>
</dbReference>
<evidence type="ECO:0000313" key="2">
    <source>
        <dbReference type="Proteomes" id="UP001500363"/>
    </source>
</evidence>
<keyword evidence="1" id="KW-0238">DNA-binding</keyword>
<dbReference type="PANTHER" id="PTHR35145:SF1">
    <property type="entry name" value="CYTOPLASMIC PROTEIN"/>
    <property type="match status" value="1"/>
</dbReference>
<dbReference type="InterPro" id="IPR007351">
    <property type="entry name" value="YjbR"/>
</dbReference>
<dbReference type="Gene3D" id="3.90.1150.30">
    <property type="match status" value="1"/>
</dbReference>
<dbReference type="Proteomes" id="UP001500363">
    <property type="component" value="Unassembled WGS sequence"/>
</dbReference>
<evidence type="ECO:0000313" key="1">
    <source>
        <dbReference type="EMBL" id="GAA1514363.1"/>
    </source>
</evidence>
<reference evidence="2" key="1">
    <citation type="journal article" date="2019" name="Int. J. Syst. Evol. Microbiol.">
        <title>The Global Catalogue of Microorganisms (GCM) 10K type strain sequencing project: providing services to taxonomists for standard genome sequencing and annotation.</title>
        <authorList>
            <consortium name="The Broad Institute Genomics Platform"/>
            <consortium name="The Broad Institute Genome Sequencing Center for Infectious Disease"/>
            <person name="Wu L."/>
            <person name="Ma J."/>
        </authorList>
    </citation>
    <scope>NUCLEOTIDE SEQUENCE [LARGE SCALE GENOMIC DNA]</scope>
    <source>
        <strain evidence="2">JCM 14303</strain>
    </source>
</reference>
<accession>A0ABP4L4W1</accession>
<dbReference type="InterPro" id="IPR038056">
    <property type="entry name" value="YjbR-like_sf"/>
</dbReference>
<keyword evidence="2" id="KW-1185">Reference proteome</keyword>
<dbReference type="SUPFAM" id="SSF142906">
    <property type="entry name" value="YjbR-like"/>
    <property type="match status" value="1"/>
</dbReference>
<sequence length="122" mass="13312">MRLTGKELLEHCLAKPGAWQDEPWEGDVVAKVSEKIFAFLGDQTVGIKCGANRDEADELVNAYPEDVSKMAYIGRSGWNTVRLGGAVPDDEILELVDASYTTVVGKLPKSRRPPGHTTQTPT</sequence>
<organism evidence="1 2">
    <name type="scientific">Kribbella lupini</name>
    <dbReference type="NCBI Taxonomy" id="291602"/>
    <lineage>
        <taxon>Bacteria</taxon>
        <taxon>Bacillati</taxon>
        <taxon>Actinomycetota</taxon>
        <taxon>Actinomycetes</taxon>
        <taxon>Propionibacteriales</taxon>
        <taxon>Kribbellaceae</taxon>
        <taxon>Kribbella</taxon>
    </lineage>
</organism>